<dbReference type="PANTHER" id="PTHR44196">
    <property type="entry name" value="DEHYDROGENASE/REDUCTASE SDR FAMILY MEMBER 7B"/>
    <property type="match status" value="1"/>
</dbReference>
<feature type="domain" description="Ketoreductase" evidence="3">
    <location>
        <begin position="8"/>
        <end position="189"/>
    </location>
</feature>
<dbReference type="SMART" id="SM00822">
    <property type="entry name" value="PKS_KR"/>
    <property type="match status" value="1"/>
</dbReference>
<dbReference type="InterPro" id="IPR002347">
    <property type="entry name" value="SDR_fam"/>
</dbReference>
<dbReference type="Gene3D" id="3.40.50.720">
    <property type="entry name" value="NAD(P)-binding Rossmann-like Domain"/>
    <property type="match status" value="1"/>
</dbReference>
<dbReference type="Pfam" id="PF00106">
    <property type="entry name" value="adh_short"/>
    <property type="match status" value="1"/>
</dbReference>
<protein>
    <submittedName>
        <fullName evidence="4">SDR family NAD(P)-dependent oxidoreductase</fullName>
    </submittedName>
</protein>
<dbReference type="SUPFAM" id="SSF51735">
    <property type="entry name" value="NAD(P)-binding Rossmann-fold domains"/>
    <property type="match status" value="1"/>
</dbReference>
<comment type="caution">
    <text evidence="4">The sequence shown here is derived from an EMBL/GenBank/DDBJ whole genome shotgun (WGS) entry which is preliminary data.</text>
</comment>
<comment type="similarity">
    <text evidence="1">Belongs to the short-chain dehydrogenases/reductases (SDR) family.</text>
</comment>
<dbReference type="PANTHER" id="PTHR44196:SF1">
    <property type="entry name" value="DEHYDROGENASE_REDUCTASE SDR FAMILY MEMBER 7B"/>
    <property type="match status" value="1"/>
</dbReference>
<organism evidence="4 5">
    <name type="scientific">Mycobacterium hippophais</name>
    <dbReference type="NCBI Taxonomy" id="3016340"/>
    <lineage>
        <taxon>Bacteria</taxon>
        <taxon>Bacillati</taxon>
        <taxon>Actinomycetota</taxon>
        <taxon>Actinomycetes</taxon>
        <taxon>Mycobacteriales</taxon>
        <taxon>Mycobacteriaceae</taxon>
        <taxon>Mycobacterium</taxon>
    </lineage>
</organism>
<evidence type="ECO:0000259" key="3">
    <source>
        <dbReference type="SMART" id="SM00822"/>
    </source>
</evidence>
<name>A0ABT4PXH1_9MYCO</name>
<dbReference type="RefSeq" id="WP_269895833.1">
    <property type="nucleotide sequence ID" value="NZ_JAPZPY010000010.1"/>
</dbReference>
<dbReference type="PRINTS" id="PR00081">
    <property type="entry name" value="GDHRDH"/>
</dbReference>
<sequence>MSAPLHPQVVVITGASSGIGRETALHYARRHACLALASRSEDTLREVAEECRANGATAVLVQATDIADAGAVQELFDVTVTQFNRVDIAVQCAAITAFGRFEDVPVDVFDAVIKTNLIGASNVARSALRHFQERGSGHLVLVGSLLGVVAVPYQSAYVLSKFALSALVRVLRQENRHLPDVRIHGIYPGPVDTPVYGTAGNYSGLTPRVPPTADAAGVVAAAIVRATERRRSSERQVGLLNWPAIITFRLLPSVFDAVIGPFIRATAFESGRSTSDT</sequence>
<evidence type="ECO:0000313" key="5">
    <source>
        <dbReference type="Proteomes" id="UP001142153"/>
    </source>
</evidence>
<reference evidence="4" key="1">
    <citation type="submission" date="2022-12" db="EMBL/GenBank/DDBJ databases">
        <authorList>
            <person name="Deng Y."/>
            <person name="Zhang Y.-Q."/>
        </authorList>
    </citation>
    <scope>NUCLEOTIDE SEQUENCE</scope>
    <source>
        <strain evidence="4">CPCC 205372</strain>
    </source>
</reference>
<accession>A0ABT4PXH1</accession>
<gene>
    <name evidence="4" type="ORF">O6P37_20665</name>
</gene>
<evidence type="ECO:0000256" key="1">
    <source>
        <dbReference type="ARBA" id="ARBA00006484"/>
    </source>
</evidence>
<dbReference type="EMBL" id="JAPZPY010000010">
    <property type="protein sequence ID" value="MCZ8381287.1"/>
    <property type="molecule type" value="Genomic_DNA"/>
</dbReference>
<dbReference type="InterPro" id="IPR036291">
    <property type="entry name" value="NAD(P)-bd_dom_sf"/>
</dbReference>
<keyword evidence="5" id="KW-1185">Reference proteome</keyword>
<evidence type="ECO:0000256" key="2">
    <source>
        <dbReference type="ARBA" id="ARBA00023002"/>
    </source>
</evidence>
<dbReference type="Proteomes" id="UP001142153">
    <property type="component" value="Unassembled WGS sequence"/>
</dbReference>
<keyword evidence="2" id="KW-0560">Oxidoreductase</keyword>
<dbReference type="InterPro" id="IPR057326">
    <property type="entry name" value="KR_dom"/>
</dbReference>
<evidence type="ECO:0000313" key="4">
    <source>
        <dbReference type="EMBL" id="MCZ8381287.1"/>
    </source>
</evidence>
<proteinExistence type="inferred from homology"/>